<dbReference type="InterPro" id="IPR036259">
    <property type="entry name" value="MFS_trans_sf"/>
</dbReference>
<keyword evidence="6" id="KW-1185">Reference proteome</keyword>
<evidence type="ECO:0000256" key="3">
    <source>
        <dbReference type="ARBA" id="ARBA00023136"/>
    </source>
</evidence>
<evidence type="ECO:0000256" key="4">
    <source>
        <dbReference type="SAM" id="Phobius"/>
    </source>
</evidence>
<dbReference type="PANTHER" id="PTHR23523:SF2">
    <property type="entry name" value="2-NITROIMIDAZOLE TRANSPORTER"/>
    <property type="match status" value="1"/>
</dbReference>
<dbReference type="Gene3D" id="1.20.1250.20">
    <property type="entry name" value="MFS general substrate transporter like domains"/>
    <property type="match status" value="2"/>
</dbReference>
<protein>
    <submittedName>
        <fullName evidence="5">CP family cyanate transporter-like MFS transporter</fullName>
    </submittedName>
</protein>
<accession>A0A7X0DN05</accession>
<dbReference type="CDD" id="cd17339">
    <property type="entry name" value="MFS_NIMT_CynX_like"/>
    <property type="match status" value="1"/>
</dbReference>
<keyword evidence="2 4" id="KW-1133">Transmembrane helix</keyword>
<dbReference type="Pfam" id="PF07690">
    <property type="entry name" value="MFS_1"/>
    <property type="match status" value="1"/>
</dbReference>
<feature type="transmembrane region" description="Helical" evidence="4">
    <location>
        <begin position="402"/>
        <end position="422"/>
    </location>
</feature>
<feature type="transmembrane region" description="Helical" evidence="4">
    <location>
        <begin position="142"/>
        <end position="160"/>
    </location>
</feature>
<dbReference type="SUPFAM" id="SSF103473">
    <property type="entry name" value="MFS general substrate transporter"/>
    <property type="match status" value="1"/>
</dbReference>
<dbReference type="InterPro" id="IPR011701">
    <property type="entry name" value="MFS"/>
</dbReference>
<organism evidence="5 6">
    <name type="scientific">Novispirillum itersonii</name>
    <name type="common">Aquaspirillum itersonii</name>
    <dbReference type="NCBI Taxonomy" id="189"/>
    <lineage>
        <taxon>Bacteria</taxon>
        <taxon>Pseudomonadati</taxon>
        <taxon>Pseudomonadota</taxon>
        <taxon>Alphaproteobacteria</taxon>
        <taxon>Rhodospirillales</taxon>
        <taxon>Novispirillaceae</taxon>
        <taxon>Novispirillum</taxon>
    </lineage>
</organism>
<keyword evidence="1 4" id="KW-0812">Transmembrane</keyword>
<feature type="transmembrane region" description="Helical" evidence="4">
    <location>
        <begin position="84"/>
        <end position="107"/>
    </location>
</feature>
<feature type="transmembrane region" description="Helical" evidence="4">
    <location>
        <begin position="249"/>
        <end position="272"/>
    </location>
</feature>
<feature type="transmembrane region" description="Helical" evidence="4">
    <location>
        <begin position="340"/>
        <end position="363"/>
    </location>
</feature>
<proteinExistence type="predicted"/>
<gene>
    <name evidence="5" type="ORF">FHS48_002939</name>
</gene>
<dbReference type="AlphaFoldDB" id="A0A7X0DN05"/>
<reference evidence="5 6" key="1">
    <citation type="submission" date="2020-08" db="EMBL/GenBank/DDBJ databases">
        <title>Genomic Encyclopedia of Type Strains, Phase IV (KMG-IV): sequencing the most valuable type-strain genomes for metagenomic binning, comparative biology and taxonomic classification.</title>
        <authorList>
            <person name="Goeker M."/>
        </authorList>
    </citation>
    <scope>NUCLEOTIDE SEQUENCE [LARGE SCALE GENOMIC DNA]</scope>
    <source>
        <strain evidence="5 6">DSM 11590</strain>
    </source>
</reference>
<evidence type="ECO:0000256" key="2">
    <source>
        <dbReference type="ARBA" id="ARBA00022989"/>
    </source>
</evidence>
<dbReference type="EMBL" id="JACIIX010000011">
    <property type="protein sequence ID" value="MBB6211500.1"/>
    <property type="molecule type" value="Genomic_DNA"/>
</dbReference>
<dbReference type="RefSeq" id="WP_184264309.1">
    <property type="nucleotide sequence ID" value="NZ_JACIIX010000011.1"/>
</dbReference>
<feature type="transmembrane region" description="Helical" evidence="4">
    <location>
        <begin position="172"/>
        <end position="193"/>
    </location>
</feature>
<feature type="transmembrane region" description="Helical" evidence="4">
    <location>
        <begin position="284"/>
        <end position="307"/>
    </location>
</feature>
<evidence type="ECO:0000256" key="1">
    <source>
        <dbReference type="ARBA" id="ARBA00022692"/>
    </source>
</evidence>
<feature type="transmembrane region" description="Helical" evidence="4">
    <location>
        <begin position="375"/>
        <end position="396"/>
    </location>
</feature>
<dbReference type="GO" id="GO:0022857">
    <property type="term" value="F:transmembrane transporter activity"/>
    <property type="evidence" value="ECO:0007669"/>
    <property type="project" value="InterPro"/>
</dbReference>
<keyword evidence="3 4" id="KW-0472">Membrane</keyword>
<sequence>MSLRDPSTPSAPPLDADAVEHLAEDLLIDADDASTETPAAAPAAPVVAGSMMLIVAIVLVGFNLRPALSSVGPVLSEIMATFSLGGSGAALLTTLPVVCLGLFSAVAPGMGRRLGTEKAILLLMLLLIAGLVLRLVVTYPALLLSGVLVGAAIAGMNVLLPGLVKRDFPHKAALMAGVYTMALCAGASLAAGFTVPLEQAAGGSWAFALAFWAVPAVIATVVWFPQVRAGRSAAAGKGWTVRGLTRDPLAWQVTLFMGLQSSMAYSLFGWLAPILRDRGLDPVQAGWVVSLSILIQVPSSLLAPILATRRPSQSIATVITLILTLIGMLGFIFAPLSTVWVWTLFSGVGLGAAFALGITLIVLRASDSHVAAQLSGMAQGFGYTLASGGPFLVGVLHDAFGGWTAVAILFAVICGAGALFGLGAGRPLHVKAESHPR</sequence>
<feature type="transmembrane region" description="Helical" evidence="4">
    <location>
        <begin position="205"/>
        <end position="224"/>
    </location>
</feature>
<dbReference type="InterPro" id="IPR052524">
    <property type="entry name" value="MFS_Cyanate_Porter"/>
</dbReference>
<evidence type="ECO:0000313" key="5">
    <source>
        <dbReference type="EMBL" id="MBB6211500.1"/>
    </source>
</evidence>
<comment type="caution">
    <text evidence="5">The sequence shown here is derived from an EMBL/GenBank/DDBJ whole genome shotgun (WGS) entry which is preliminary data.</text>
</comment>
<evidence type="ECO:0000313" key="6">
    <source>
        <dbReference type="Proteomes" id="UP000544872"/>
    </source>
</evidence>
<feature type="transmembrane region" description="Helical" evidence="4">
    <location>
        <begin position="43"/>
        <end position="64"/>
    </location>
</feature>
<dbReference type="PANTHER" id="PTHR23523">
    <property type="match status" value="1"/>
</dbReference>
<feature type="transmembrane region" description="Helical" evidence="4">
    <location>
        <begin position="119"/>
        <end position="136"/>
    </location>
</feature>
<dbReference type="Proteomes" id="UP000544872">
    <property type="component" value="Unassembled WGS sequence"/>
</dbReference>
<name>A0A7X0DN05_NOVIT</name>
<feature type="transmembrane region" description="Helical" evidence="4">
    <location>
        <begin position="314"/>
        <end position="334"/>
    </location>
</feature>